<dbReference type="AlphaFoldDB" id="A0A9Q3V4U7"/>
<keyword evidence="1" id="KW-0812">Transmembrane</keyword>
<keyword evidence="1" id="KW-0472">Membrane</keyword>
<comment type="caution">
    <text evidence="2">The sequence shown here is derived from an EMBL/GenBank/DDBJ whole genome shotgun (WGS) entry which is preliminary data.</text>
</comment>
<dbReference type="EMBL" id="JAJNAY010000001">
    <property type="protein sequence ID" value="MCD1116755.1"/>
    <property type="molecule type" value="Genomic_DNA"/>
</dbReference>
<gene>
    <name evidence="2" type="ORF">LO744_07785</name>
</gene>
<name>A0A9Q3V4U7_9FLAO</name>
<sequence length="100" mass="11520">MNLKRINTFILRLLIGLCILTLIGLLNFGHGLGNIIYFPPIILATVAHILITRRLNKKNNDKYWFPLILINSIICLSIIYYATLGRGGEFNWDGRIFFIK</sequence>
<organism evidence="2 3">
    <name type="scientific">Chryseobacterium turcicum</name>
    <dbReference type="NCBI Taxonomy" id="2898076"/>
    <lineage>
        <taxon>Bacteria</taxon>
        <taxon>Pseudomonadati</taxon>
        <taxon>Bacteroidota</taxon>
        <taxon>Flavobacteriia</taxon>
        <taxon>Flavobacteriales</taxon>
        <taxon>Weeksellaceae</taxon>
        <taxon>Chryseobacterium group</taxon>
        <taxon>Chryseobacterium</taxon>
    </lineage>
</organism>
<reference evidence="2" key="1">
    <citation type="submission" date="2021-11" db="EMBL/GenBank/DDBJ databases">
        <title>Description of novel Chryseobacterium species.</title>
        <authorList>
            <person name="Saticioglu I.B."/>
            <person name="Ay H."/>
            <person name="Altun S."/>
            <person name="Duman M."/>
        </authorList>
    </citation>
    <scope>NUCLEOTIDE SEQUENCE</scope>
    <source>
        <strain evidence="2">C-17</strain>
    </source>
</reference>
<feature type="transmembrane region" description="Helical" evidence="1">
    <location>
        <begin position="35"/>
        <end position="51"/>
    </location>
</feature>
<evidence type="ECO:0000256" key="1">
    <source>
        <dbReference type="SAM" id="Phobius"/>
    </source>
</evidence>
<evidence type="ECO:0000313" key="3">
    <source>
        <dbReference type="Proteomes" id="UP001108025"/>
    </source>
</evidence>
<dbReference type="Proteomes" id="UP001108025">
    <property type="component" value="Unassembled WGS sequence"/>
</dbReference>
<protein>
    <submittedName>
        <fullName evidence="2">Uncharacterized protein</fullName>
    </submittedName>
</protein>
<proteinExistence type="predicted"/>
<keyword evidence="3" id="KW-1185">Reference proteome</keyword>
<feature type="transmembrane region" description="Helical" evidence="1">
    <location>
        <begin position="9"/>
        <end position="29"/>
    </location>
</feature>
<feature type="transmembrane region" description="Helical" evidence="1">
    <location>
        <begin position="63"/>
        <end position="82"/>
    </location>
</feature>
<dbReference type="RefSeq" id="WP_230668525.1">
    <property type="nucleotide sequence ID" value="NZ_JAJNAY010000001.1"/>
</dbReference>
<accession>A0A9Q3V4U7</accession>
<keyword evidence="1" id="KW-1133">Transmembrane helix</keyword>
<evidence type="ECO:0000313" key="2">
    <source>
        <dbReference type="EMBL" id="MCD1116755.1"/>
    </source>
</evidence>